<dbReference type="Proteomes" id="UP000011648">
    <property type="component" value="Unassembled WGS sequence"/>
</dbReference>
<dbReference type="GO" id="GO:0004061">
    <property type="term" value="F:arylformamidase activity"/>
    <property type="evidence" value="ECO:0007669"/>
    <property type="project" value="InterPro"/>
</dbReference>
<dbReference type="Gene3D" id="3.50.30.50">
    <property type="entry name" value="Putative cyclase"/>
    <property type="match status" value="1"/>
</dbReference>
<dbReference type="AlphaFoldDB" id="L9ZTP5"/>
<dbReference type="SUPFAM" id="SSF102198">
    <property type="entry name" value="Putative cyclase"/>
    <property type="match status" value="1"/>
</dbReference>
<dbReference type="RefSeq" id="WP_006826685.1">
    <property type="nucleotide sequence ID" value="NZ_AOIL01000050.1"/>
</dbReference>
<sequence length="227" mass="24179">MTYYDLSHSIRSGMPVFPGDPPVDITPTATVEDDGYHVAALHCGSHTGTHIDAPSHVFRDGSELDSIAVDEFVFDARLVDCTGKSPREPIEAAELPTEDGTADLLLCHTGWDEYWGTDRYFDHPYLTPGAAEHCREAGWSVGLDTLNPDPTPTENATGSEPTGFQAHHTLLGNGLFVIENLTGLERVPAANSTVTLAAFPLPIADADGAPVRAVAIDSDVPGDGDPF</sequence>
<comment type="caution">
    <text evidence="1">The sequence shown here is derived from an EMBL/GenBank/DDBJ whole genome shotgun (WGS) entry which is preliminary data.</text>
</comment>
<dbReference type="OrthoDB" id="9014at2157"/>
<dbReference type="PANTHER" id="PTHR31118">
    <property type="entry name" value="CYCLASE-LIKE PROTEIN 2"/>
    <property type="match status" value="1"/>
</dbReference>
<dbReference type="EMBL" id="AOIL01000050">
    <property type="protein sequence ID" value="ELY88927.1"/>
    <property type="molecule type" value="Genomic_DNA"/>
</dbReference>
<organism evidence="1 2">
    <name type="scientific">Natrialba taiwanensis DSM 12281</name>
    <dbReference type="NCBI Taxonomy" id="1230458"/>
    <lineage>
        <taxon>Archaea</taxon>
        <taxon>Methanobacteriati</taxon>
        <taxon>Methanobacteriota</taxon>
        <taxon>Stenosarchaea group</taxon>
        <taxon>Halobacteria</taxon>
        <taxon>Halobacteriales</taxon>
        <taxon>Natrialbaceae</taxon>
        <taxon>Natrialba</taxon>
    </lineage>
</organism>
<evidence type="ECO:0000313" key="2">
    <source>
        <dbReference type="Proteomes" id="UP000011648"/>
    </source>
</evidence>
<dbReference type="InterPro" id="IPR007325">
    <property type="entry name" value="KFase/CYL"/>
</dbReference>
<dbReference type="PATRIC" id="fig|1230458.4.peg.3048"/>
<dbReference type="STRING" id="1230458.C484_15078"/>
<keyword evidence="2" id="KW-1185">Reference proteome</keyword>
<evidence type="ECO:0000313" key="1">
    <source>
        <dbReference type="EMBL" id="ELY88927.1"/>
    </source>
</evidence>
<accession>L9ZTP5</accession>
<gene>
    <name evidence="1" type="ORF">C484_15078</name>
</gene>
<proteinExistence type="predicted"/>
<name>L9ZTP5_9EURY</name>
<dbReference type="GO" id="GO:0019441">
    <property type="term" value="P:L-tryptophan catabolic process to kynurenine"/>
    <property type="evidence" value="ECO:0007669"/>
    <property type="project" value="InterPro"/>
</dbReference>
<dbReference type="PANTHER" id="PTHR31118:SF32">
    <property type="entry name" value="KYNURENINE FORMAMIDASE"/>
    <property type="match status" value="1"/>
</dbReference>
<dbReference type="InterPro" id="IPR037175">
    <property type="entry name" value="KFase_sf"/>
</dbReference>
<protein>
    <submittedName>
        <fullName evidence="1">Cyclase</fullName>
    </submittedName>
</protein>
<reference evidence="1 2" key="1">
    <citation type="journal article" date="2014" name="PLoS Genet.">
        <title>Phylogenetically driven sequencing of extremely halophilic archaea reveals strategies for static and dynamic osmo-response.</title>
        <authorList>
            <person name="Becker E.A."/>
            <person name="Seitzer P.M."/>
            <person name="Tritt A."/>
            <person name="Larsen D."/>
            <person name="Krusor M."/>
            <person name="Yao A.I."/>
            <person name="Wu D."/>
            <person name="Madern D."/>
            <person name="Eisen J.A."/>
            <person name="Darling A.E."/>
            <person name="Facciotti M.T."/>
        </authorList>
    </citation>
    <scope>NUCLEOTIDE SEQUENCE [LARGE SCALE GENOMIC DNA]</scope>
    <source>
        <strain evidence="1 2">DSM 12281</strain>
    </source>
</reference>
<dbReference type="Pfam" id="PF04199">
    <property type="entry name" value="Cyclase"/>
    <property type="match status" value="1"/>
</dbReference>